<sequence length="119" mass="13673">MIGASYAYITSCGNLALVNSKKDLNLALEYSTTIPDFQQVMGPDFMAPVLPQIYVLDNGLTTGTMLLSTVYIEEITRRRITKNEWLSTGWQSYRISTWKQSIDHRKNMYYAVFPMLLFT</sequence>
<dbReference type="AlphaFoldDB" id="A0AAV7IUR8"/>
<protein>
    <submittedName>
        <fullName evidence="1">Uncharacterized protein</fullName>
    </submittedName>
</protein>
<comment type="caution">
    <text evidence="1">The sequence shown here is derived from an EMBL/GenBank/DDBJ whole genome shotgun (WGS) entry which is preliminary data.</text>
</comment>
<evidence type="ECO:0000313" key="1">
    <source>
        <dbReference type="EMBL" id="KAH0558081.1"/>
    </source>
</evidence>
<keyword evidence="2" id="KW-1185">Reference proteome</keyword>
<name>A0AAV7IUR8_COTGL</name>
<dbReference type="EMBL" id="JAHXZJ010000747">
    <property type="protein sequence ID" value="KAH0558081.1"/>
    <property type="molecule type" value="Genomic_DNA"/>
</dbReference>
<accession>A0AAV7IUR8</accession>
<reference evidence="1 2" key="1">
    <citation type="journal article" date="2021" name="J. Hered.">
        <title>A chromosome-level genome assembly of the parasitoid wasp, Cotesia glomerata (Hymenoptera: Braconidae).</title>
        <authorList>
            <person name="Pinto B.J."/>
            <person name="Weis J.J."/>
            <person name="Gamble T."/>
            <person name="Ode P.J."/>
            <person name="Paul R."/>
            <person name="Zaspel J.M."/>
        </authorList>
    </citation>
    <scope>NUCLEOTIDE SEQUENCE [LARGE SCALE GENOMIC DNA]</scope>
    <source>
        <strain evidence="1">CgM1</strain>
    </source>
</reference>
<proteinExistence type="predicted"/>
<evidence type="ECO:0000313" key="2">
    <source>
        <dbReference type="Proteomes" id="UP000826195"/>
    </source>
</evidence>
<gene>
    <name evidence="1" type="ORF">KQX54_014296</name>
</gene>
<dbReference type="Proteomes" id="UP000826195">
    <property type="component" value="Unassembled WGS sequence"/>
</dbReference>
<organism evidence="1 2">
    <name type="scientific">Cotesia glomerata</name>
    <name type="common">Lepidopteran parasitic wasp</name>
    <name type="synonym">Apanteles glomeratus</name>
    <dbReference type="NCBI Taxonomy" id="32391"/>
    <lineage>
        <taxon>Eukaryota</taxon>
        <taxon>Metazoa</taxon>
        <taxon>Ecdysozoa</taxon>
        <taxon>Arthropoda</taxon>
        <taxon>Hexapoda</taxon>
        <taxon>Insecta</taxon>
        <taxon>Pterygota</taxon>
        <taxon>Neoptera</taxon>
        <taxon>Endopterygota</taxon>
        <taxon>Hymenoptera</taxon>
        <taxon>Apocrita</taxon>
        <taxon>Ichneumonoidea</taxon>
        <taxon>Braconidae</taxon>
        <taxon>Microgastrinae</taxon>
        <taxon>Cotesia</taxon>
    </lineage>
</organism>